<gene>
    <name evidence="9" type="ORF">ED236_05720</name>
</gene>
<dbReference type="EMBL" id="RJVP01000002">
    <property type="protein sequence ID" value="ROH87171.1"/>
    <property type="molecule type" value="Genomic_DNA"/>
</dbReference>
<proteinExistence type="predicted"/>
<accession>A0A3N0V3R0</accession>
<dbReference type="GO" id="GO:0005524">
    <property type="term" value="F:ATP binding"/>
    <property type="evidence" value="ECO:0007669"/>
    <property type="project" value="UniProtKB-KW"/>
</dbReference>
<reference evidence="9 10" key="1">
    <citation type="submission" date="2018-10" db="EMBL/GenBank/DDBJ databases">
        <authorList>
            <person name="Chen W.-M."/>
        </authorList>
    </citation>
    <scope>NUCLEOTIDE SEQUENCE [LARGE SCALE GENOMIC DNA]</scope>
    <source>
        <strain evidence="9 10">H-5</strain>
    </source>
</reference>
<dbReference type="InterPro" id="IPR011009">
    <property type="entry name" value="Kinase-like_dom_sf"/>
</dbReference>
<dbReference type="Pfam" id="PF00069">
    <property type="entry name" value="Pkinase"/>
    <property type="match status" value="1"/>
</dbReference>
<keyword evidence="3" id="KW-0547">Nucleotide-binding</keyword>
<dbReference type="CDD" id="cd14014">
    <property type="entry name" value="STKc_PknB_like"/>
    <property type="match status" value="1"/>
</dbReference>
<sequence>MSLKIRVGQSSQTGLRARNEDYCGVVTPPGEPLTSKGALLAVADGVSGNAGGREAAEMTVRSVLSDYYATPDTWEVHTALDKVLTAANRWLLAQAAANRDLAGMATTLSLLVLRGQRYYMAHIGDTRIYRLRNGELAQLTTDHVWDRPDMRHVLKRAVGLDQHLAVDYAEGAMQAGDVYALLTDGVWEPLGQKAIHHALGLYDNPQMVSDHLLRSALSAGSQDNVTALVVRVDALGADSLSDLLSAASQLAVPPKFKAGEHIDAFEVQELLHESRVSLLYRVRHQQSGQVCVLKTLHPALAEDHDSMQALLNEEWLARRVVSRYVPQVLPLSMEQRTALYYVMSWHVGATLQRRLDQGHHYSSSQTAGLGIQLMRGLGALHRLNILHRDIKPANLHLDESNHLRILDLGVALNTGMAHIPAMHNPGTPSFMAPELFEEPTASVATDLYAAGVTLYHLLTRRYPYGEIEPFQHPRFGEPVPPTRYRPDIPHWLENILLKAVAREPAARFETAEELLLALEQGELKPILPPQRTPLIARARLIKWQWIALLSTVVNVLLIYLLLVS</sequence>
<protein>
    <submittedName>
        <fullName evidence="9">Bifunctional protein-serine/threonine kinase/phosphatase</fullName>
    </submittedName>
</protein>
<evidence type="ECO:0000313" key="10">
    <source>
        <dbReference type="Proteomes" id="UP000275137"/>
    </source>
</evidence>
<feature type="transmembrane region" description="Helical" evidence="6">
    <location>
        <begin position="543"/>
        <end position="562"/>
    </location>
</feature>
<dbReference type="InterPro" id="IPR000719">
    <property type="entry name" value="Prot_kinase_dom"/>
</dbReference>
<keyword evidence="6" id="KW-0812">Transmembrane</keyword>
<dbReference type="PANTHER" id="PTHR24351">
    <property type="entry name" value="RIBOSOMAL PROTEIN S6 KINASE"/>
    <property type="match status" value="1"/>
</dbReference>
<evidence type="ECO:0000313" key="9">
    <source>
        <dbReference type="EMBL" id="ROH87171.1"/>
    </source>
</evidence>
<dbReference type="CDD" id="cd00143">
    <property type="entry name" value="PP2Cc"/>
    <property type="match status" value="1"/>
</dbReference>
<keyword evidence="2" id="KW-0808">Transferase</keyword>
<evidence type="ECO:0000256" key="3">
    <source>
        <dbReference type="ARBA" id="ARBA00022741"/>
    </source>
</evidence>
<keyword evidence="1" id="KW-0723">Serine/threonine-protein kinase</keyword>
<dbReference type="Pfam" id="PF13672">
    <property type="entry name" value="PP2C_2"/>
    <property type="match status" value="1"/>
</dbReference>
<keyword evidence="6" id="KW-0472">Membrane</keyword>
<dbReference type="Proteomes" id="UP000275137">
    <property type="component" value="Unassembled WGS sequence"/>
</dbReference>
<feature type="domain" description="PPM-type phosphatase" evidence="8">
    <location>
        <begin position="6"/>
        <end position="232"/>
    </location>
</feature>
<dbReference type="Gene3D" id="1.10.510.10">
    <property type="entry name" value="Transferase(Phosphotransferase) domain 1"/>
    <property type="match status" value="1"/>
</dbReference>
<feature type="domain" description="Protein kinase" evidence="7">
    <location>
        <begin position="265"/>
        <end position="527"/>
    </location>
</feature>
<dbReference type="InterPro" id="IPR036457">
    <property type="entry name" value="PPM-type-like_dom_sf"/>
</dbReference>
<keyword evidence="10" id="KW-1185">Reference proteome</keyword>
<dbReference type="Gene3D" id="3.30.200.20">
    <property type="entry name" value="Phosphorylase Kinase, domain 1"/>
    <property type="match status" value="1"/>
</dbReference>
<evidence type="ECO:0000256" key="4">
    <source>
        <dbReference type="ARBA" id="ARBA00022777"/>
    </source>
</evidence>
<dbReference type="SMART" id="SM00332">
    <property type="entry name" value="PP2Cc"/>
    <property type="match status" value="1"/>
</dbReference>
<organism evidence="9 10">
    <name type="scientific">Pseudomethylobacillus aquaticus</name>
    <dbReference type="NCBI Taxonomy" id="2676064"/>
    <lineage>
        <taxon>Bacteria</taxon>
        <taxon>Pseudomonadati</taxon>
        <taxon>Pseudomonadota</taxon>
        <taxon>Betaproteobacteria</taxon>
        <taxon>Nitrosomonadales</taxon>
        <taxon>Methylophilaceae</taxon>
        <taxon>Pseudomethylobacillus</taxon>
    </lineage>
</organism>
<evidence type="ECO:0000256" key="5">
    <source>
        <dbReference type="ARBA" id="ARBA00022840"/>
    </source>
</evidence>
<dbReference type="GO" id="GO:0004674">
    <property type="term" value="F:protein serine/threonine kinase activity"/>
    <property type="evidence" value="ECO:0007669"/>
    <property type="project" value="UniProtKB-KW"/>
</dbReference>
<dbReference type="SMART" id="SM00220">
    <property type="entry name" value="S_TKc"/>
    <property type="match status" value="1"/>
</dbReference>
<name>A0A3N0V3R0_9PROT</name>
<dbReference type="PROSITE" id="PS51746">
    <property type="entry name" value="PPM_2"/>
    <property type="match status" value="1"/>
</dbReference>
<dbReference type="Gene3D" id="3.60.40.10">
    <property type="entry name" value="PPM-type phosphatase domain"/>
    <property type="match status" value="1"/>
</dbReference>
<dbReference type="SMART" id="SM00331">
    <property type="entry name" value="PP2C_SIG"/>
    <property type="match status" value="1"/>
</dbReference>
<dbReference type="SUPFAM" id="SSF56112">
    <property type="entry name" value="Protein kinase-like (PK-like)"/>
    <property type="match status" value="1"/>
</dbReference>
<dbReference type="SUPFAM" id="SSF81606">
    <property type="entry name" value="PP2C-like"/>
    <property type="match status" value="1"/>
</dbReference>
<keyword evidence="5" id="KW-0067">ATP-binding</keyword>
<evidence type="ECO:0000259" key="7">
    <source>
        <dbReference type="PROSITE" id="PS50011"/>
    </source>
</evidence>
<keyword evidence="4 9" id="KW-0418">Kinase</keyword>
<evidence type="ECO:0000256" key="6">
    <source>
        <dbReference type="SAM" id="Phobius"/>
    </source>
</evidence>
<dbReference type="AlphaFoldDB" id="A0A3N0V3R0"/>
<dbReference type="PROSITE" id="PS50011">
    <property type="entry name" value="PROTEIN_KINASE_DOM"/>
    <property type="match status" value="1"/>
</dbReference>
<evidence type="ECO:0000256" key="1">
    <source>
        <dbReference type="ARBA" id="ARBA00022527"/>
    </source>
</evidence>
<keyword evidence="6" id="KW-1133">Transmembrane helix</keyword>
<evidence type="ECO:0000259" key="8">
    <source>
        <dbReference type="PROSITE" id="PS51746"/>
    </source>
</evidence>
<dbReference type="InterPro" id="IPR001932">
    <property type="entry name" value="PPM-type_phosphatase-like_dom"/>
</dbReference>
<comment type="caution">
    <text evidence="9">The sequence shown here is derived from an EMBL/GenBank/DDBJ whole genome shotgun (WGS) entry which is preliminary data.</text>
</comment>
<evidence type="ECO:0000256" key="2">
    <source>
        <dbReference type="ARBA" id="ARBA00022679"/>
    </source>
</evidence>
<dbReference type="RefSeq" id="WP_123236972.1">
    <property type="nucleotide sequence ID" value="NZ_RJVP01000002.1"/>
</dbReference>